<accession>A0A1H1P9B8</accession>
<evidence type="ECO:0000256" key="2">
    <source>
        <dbReference type="SAM" id="Phobius"/>
    </source>
</evidence>
<protein>
    <submittedName>
        <fullName evidence="3">Uncharacterized protein</fullName>
    </submittedName>
</protein>
<feature type="region of interest" description="Disordered" evidence="1">
    <location>
        <begin position="166"/>
        <end position="201"/>
    </location>
</feature>
<keyword evidence="2" id="KW-1133">Transmembrane helix</keyword>
<keyword evidence="4" id="KW-1185">Reference proteome</keyword>
<reference evidence="4" key="1">
    <citation type="submission" date="2016-10" db="EMBL/GenBank/DDBJ databases">
        <authorList>
            <person name="Varghese N."/>
            <person name="Submissions S."/>
        </authorList>
    </citation>
    <scope>NUCLEOTIDE SEQUENCE [LARGE SCALE GENOMIC DNA]</scope>
    <source>
        <strain evidence="4">DSM 21772</strain>
    </source>
</reference>
<proteinExistence type="predicted"/>
<dbReference type="EMBL" id="LT629742">
    <property type="protein sequence ID" value="SDS07856.1"/>
    <property type="molecule type" value="Genomic_DNA"/>
</dbReference>
<name>A0A1H1P9B8_9MICO</name>
<dbReference type="AlphaFoldDB" id="A0A1H1P9B8"/>
<dbReference type="Proteomes" id="UP000181956">
    <property type="component" value="Chromosome I"/>
</dbReference>
<evidence type="ECO:0000313" key="3">
    <source>
        <dbReference type="EMBL" id="SDS07856.1"/>
    </source>
</evidence>
<gene>
    <name evidence="3" type="ORF">SAMN04489834_0818</name>
</gene>
<keyword evidence="2" id="KW-0472">Membrane</keyword>
<sequence length="201" mass="21276">MNVPQTWTAKASVLLVPPPTVVGEDGNPYLYLGGLGQALDVLTRRLDAEAVRGPLEDTYPDAEYTVTVDGNSTGPILLIEAEAEAGPDALALVKSIHSQIPQELLGMQADLNVPRNALITASDITVDVNAESDNKRRIQLTGLVAAGGLALTVLLAGIVDGLVNKRRKRSKSPEHAETAESLAVWAQENASTAPHRESLKS</sequence>
<keyword evidence="2" id="KW-0812">Transmembrane</keyword>
<dbReference type="STRING" id="412690.SAMN04489834_0818"/>
<feature type="transmembrane region" description="Helical" evidence="2">
    <location>
        <begin position="140"/>
        <end position="163"/>
    </location>
</feature>
<organism evidence="3 4">
    <name type="scientific">Microterricola viridarii</name>
    <dbReference type="NCBI Taxonomy" id="412690"/>
    <lineage>
        <taxon>Bacteria</taxon>
        <taxon>Bacillati</taxon>
        <taxon>Actinomycetota</taxon>
        <taxon>Actinomycetes</taxon>
        <taxon>Micrococcales</taxon>
        <taxon>Microbacteriaceae</taxon>
        <taxon>Microterricola</taxon>
    </lineage>
</organism>
<evidence type="ECO:0000313" key="4">
    <source>
        <dbReference type="Proteomes" id="UP000181956"/>
    </source>
</evidence>
<evidence type="ECO:0000256" key="1">
    <source>
        <dbReference type="SAM" id="MobiDB-lite"/>
    </source>
</evidence>